<feature type="transmembrane region" description="Helical" evidence="7">
    <location>
        <begin position="78"/>
        <end position="97"/>
    </location>
</feature>
<evidence type="ECO:0000313" key="10">
    <source>
        <dbReference type="Proteomes" id="UP000446768"/>
    </source>
</evidence>
<feature type="domain" description="ABC transmembrane type-1" evidence="8">
    <location>
        <begin position="74"/>
        <end position="253"/>
    </location>
</feature>
<dbReference type="Pfam" id="PF00528">
    <property type="entry name" value="BPD_transp_1"/>
    <property type="match status" value="1"/>
</dbReference>
<evidence type="ECO:0000256" key="1">
    <source>
        <dbReference type="ARBA" id="ARBA00004651"/>
    </source>
</evidence>
<dbReference type="PROSITE" id="PS50928">
    <property type="entry name" value="ABC_TM1"/>
    <property type="match status" value="1"/>
</dbReference>
<feature type="transmembrane region" description="Helical" evidence="7">
    <location>
        <begin position="125"/>
        <end position="147"/>
    </location>
</feature>
<keyword evidence="2 7" id="KW-0813">Transport</keyword>
<sequence>MTVQGMPPPPPRGWTGWLMALLLAALVVASFITLDLKWAEFATPGALRSMAEFLGGFAPPELGTPFLLKTATGALETLAMSAVGTLLAVAAGLVLAIPGAGRLGMPLRGAVRVVLNVLRSIPELVWAYMLLIAAGLGPFAGTLALAAHTAGVLGRLFADALENAPLHAEHSLRTNGTPVLAAFLYATLPQTLPQMLSYTLYRWENNIRAAAVLGVVGAGGLGQMLKYHLSLFQMQPAATVILAMLALVALVDAASAATRRWLTK</sequence>
<evidence type="ECO:0000256" key="3">
    <source>
        <dbReference type="ARBA" id="ARBA00022475"/>
    </source>
</evidence>
<keyword evidence="4 7" id="KW-0812">Transmembrane</keyword>
<comment type="similarity">
    <text evidence="7">Belongs to the binding-protein-dependent transport system permease family.</text>
</comment>
<dbReference type="NCBIfam" id="TIGR01097">
    <property type="entry name" value="PhnE"/>
    <property type="match status" value="1"/>
</dbReference>
<reference evidence="9 10" key="1">
    <citation type="submission" date="2019-11" db="EMBL/GenBank/DDBJ databases">
        <title>Novel species isolated from a subtropical stream in China.</title>
        <authorList>
            <person name="Lu H."/>
        </authorList>
    </citation>
    <scope>NUCLEOTIDE SEQUENCE [LARGE SCALE GENOMIC DNA]</scope>
    <source>
        <strain evidence="9 10">FT92W</strain>
    </source>
</reference>
<dbReference type="EMBL" id="WKJJ01000012">
    <property type="protein sequence ID" value="MRV73991.1"/>
    <property type="molecule type" value="Genomic_DNA"/>
</dbReference>
<evidence type="ECO:0000313" key="9">
    <source>
        <dbReference type="EMBL" id="MRV73991.1"/>
    </source>
</evidence>
<dbReference type="GO" id="GO:0015416">
    <property type="term" value="F:ABC-type phosphonate transporter activity"/>
    <property type="evidence" value="ECO:0007669"/>
    <property type="project" value="InterPro"/>
</dbReference>
<dbReference type="PANTHER" id="PTHR30043">
    <property type="entry name" value="PHOSPHONATES TRANSPORT SYSTEM PERMEASE PROTEIN"/>
    <property type="match status" value="1"/>
</dbReference>
<comment type="caution">
    <text evidence="9">The sequence shown here is derived from an EMBL/GenBank/DDBJ whole genome shotgun (WGS) entry which is preliminary data.</text>
</comment>
<keyword evidence="6 7" id="KW-0472">Membrane</keyword>
<proteinExistence type="inferred from homology"/>
<keyword evidence="5 7" id="KW-1133">Transmembrane helix</keyword>
<dbReference type="InterPro" id="IPR005769">
    <property type="entry name" value="PhnE/PtxC"/>
</dbReference>
<dbReference type="Gene3D" id="1.10.3720.10">
    <property type="entry name" value="MetI-like"/>
    <property type="match status" value="1"/>
</dbReference>
<evidence type="ECO:0000256" key="5">
    <source>
        <dbReference type="ARBA" id="ARBA00022989"/>
    </source>
</evidence>
<feature type="transmembrane region" description="Helical" evidence="7">
    <location>
        <begin position="237"/>
        <end position="258"/>
    </location>
</feature>
<protein>
    <submittedName>
        <fullName evidence="9">Phosphonate ABC transporter, permease protein PhnE</fullName>
    </submittedName>
</protein>
<accession>A0A7X2IQ47</accession>
<dbReference type="InterPro" id="IPR000515">
    <property type="entry name" value="MetI-like"/>
</dbReference>
<dbReference type="AlphaFoldDB" id="A0A7X2IQ47"/>
<dbReference type="SUPFAM" id="SSF161098">
    <property type="entry name" value="MetI-like"/>
    <property type="match status" value="1"/>
</dbReference>
<keyword evidence="10" id="KW-1185">Reference proteome</keyword>
<evidence type="ECO:0000256" key="7">
    <source>
        <dbReference type="RuleBase" id="RU363032"/>
    </source>
</evidence>
<dbReference type="Proteomes" id="UP000446768">
    <property type="component" value="Unassembled WGS sequence"/>
</dbReference>
<feature type="transmembrane region" description="Helical" evidence="7">
    <location>
        <begin position="207"/>
        <end position="225"/>
    </location>
</feature>
<comment type="subcellular location">
    <subcellularLocation>
        <location evidence="1 7">Cell membrane</location>
        <topology evidence="1 7">Multi-pass membrane protein</topology>
    </subcellularLocation>
</comment>
<gene>
    <name evidence="9" type="primary">phnE</name>
    <name evidence="9" type="ORF">GJ700_19975</name>
</gene>
<keyword evidence="3" id="KW-1003">Cell membrane</keyword>
<evidence type="ECO:0000256" key="4">
    <source>
        <dbReference type="ARBA" id="ARBA00022692"/>
    </source>
</evidence>
<name>A0A7X2IQ47_9BURK</name>
<feature type="transmembrane region" description="Helical" evidence="7">
    <location>
        <begin position="14"/>
        <end position="34"/>
    </location>
</feature>
<organism evidence="9 10">
    <name type="scientific">Pseudoduganella rivuli</name>
    <dbReference type="NCBI Taxonomy" id="2666085"/>
    <lineage>
        <taxon>Bacteria</taxon>
        <taxon>Pseudomonadati</taxon>
        <taxon>Pseudomonadota</taxon>
        <taxon>Betaproteobacteria</taxon>
        <taxon>Burkholderiales</taxon>
        <taxon>Oxalobacteraceae</taxon>
        <taxon>Telluria group</taxon>
        <taxon>Pseudoduganella</taxon>
    </lineage>
</organism>
<dbReference type="InterPro" id="IPR035906">
    <property type="entry name" value="MetI-like_sf"/>
</dbReference>
<dbReference type="RefSeq" id="WP_154377103.1">
    <property type="nucleotide sequence ID" value="NZ_WKJJ01000012.1"/>
</dbReference>
<evidence type="ECO:0000256" key="6">
    <source>
        <dbReference type="ARBA" id="ARBA00023136"/>
    </source>
</evidence>
<evidence type="ECO:0000256" key="2">
    <source>
        <dbReference type="ARBA" id="ARBA00022448"/>
    </source>
</evidence>
<evidence type="ECO:0000259" key="8">
    <source>
        <dbReference type="PROSITE" id="PS50928"/>
    </source>
</evidence>
<dbReference type="PANTHER" id="PTHR30043:SF1">
    <property type="entry name" value="ABC TRANSPORT SYSTEM PERMEASE PROTEIN P69"/>
    <property type="match status" value="1"/>
</dbReference>
<dbReference type="GO" id="GO:0005886">
    <property type="term" value="C:plasma membrane"/>
    <property type="evidence" value="ECO:0007669"/>
    <property type="project" value="UniProtKB-SubCell"/>
</dbReference>